<gene>
    <name evidence="2" type="primary">pspG</name>
    <name evidence="2" type="ORF">QWZ16_04115</name>
</gene>
<keyword evidence="1" id="KW-0812">Transmembrane</keyword>
<feature type="transmembrane region" description="Helical" evidence="1">
    <location>
        <begin position="40"/>
        <end position="61"/>
    </location>
</feature>
<accession>A0ABT8BPR0</accession>
<name>A0ABT8BPR0_9VIBR</name>
<keyword evidence="3" id="KW-1185">Reference proteome</keyword>
<comment type="caution">
    <text evidence="2">The sequence shown here is derived from an EMBL/GenBank/DDBJ whole genome shotgun (WGS) entry which is preliminary data.</text>
</comment>
<sequence length="69" mass="7821">MFEFIFILVFFATLLVTGLSMFTIFAAAAFALLVMAVLGMIGAVIQLIPWLLVIALGIWFFRNYVYSHR</sequence>
<evidence type="ECO:0000313" key="3">
    <source>
        <dbReference type="Proteomes" id="UP001238540"/>
    </source>
</evidence>
<dbReference type="EMBL" id="JAUFQC010000001">
    <property type="protein sequence ID" value="MDN3608928.1"/>
    <property type="molecule type" value="Genomic_DNA"/>
</dbReference>
<dbReference type="Proteomes" id="UP001238540">
    <property type="component" value="Unassembled WGS sequence"/>
</dbReference>
<evidence type="ECO:0000256" key="1">
    <source>
        <dbReference type="SAM" id="Phobius"/>
    </source>
</evidence>
<evidence type="ECO:0000313" key="2">
    <source>
        <dbReference type="EMBL" id="MDN3608928.1"/>
    </source>
</evidence>
<proteinExistence type="predicted"/>
<dbReference type="InterPro" id="IPR014318">
    <property type="entry name" value="Phageshock_PspG"/>
</dbReference>
<dbReference type="NCBIfam" id="TIGR02975">
    <property type="entry name" value="phageshock_pspG"/>
    <property type="match status" value="1"/>
</dbReference>
<feature type="transmembrane region" description="Helical" evidence="1">
    <location>
        <begin position="7"/>
        <end position="34"/>
    </location>
</feature>
<protein>
    <submittedName>
        <fullName evidence="2">Envelope stress response protein PspG</fullName>
    </submittedName>
</protein>
<reference evidence="3" key="1">
    <citation type="journal article" date="2019" name="Int. J. Syst. Evol. Microbiol.">
        <title>The Global Catalogue of Microorganisms (GCM) 10K type strain sequencing project: providing services to taxonomists for standard genome sequencing and annotation.</title>
        <authorList>
            <consortium name="The Broad Institute Genomics Platform"/>
            <consortium name="The Broad Institute Genome Sequencing Center for Infectious Disease"/>
            <person name="Wu L."/>
            <person name="Ma J."/>
        </authorList>
    </citation>
    <scope>NUCLEOTIDE SEQUENCE [LARGE SCALE GENOMIC DNA]</scope>
    <source>
        <strain evidence="3">CECT 7398</strain>
    </source>
</reference>
<keyword evidence="1" id="KW-0472">Membrane</keyword>
<dbReference type="RefSeq" id="WP_076589782.1">
    <property type="nucleotide sequence ID" value="NZ_JABEYA020000011.1"/>
</dbReference>
<organism evidence="2 3">
    <name type="scientific">Vibrio ostreicida</name>
    <dbReference type="NCBI Taxonomy" id="526588"/>
    <lineage>
        <taxon>Bacteria</taxon>
        <taxon>Pseudomonadati</taxon>
        <taxon>Pseudomonadota</taxon>
        <taxon>Gammaproteobacteria</taxon>
        <taxon>Vibrionales</taxon>
        <taxon>Vibrionaceae</taxon>
        <taxon>Vibrio</taxon>
    </lineage>
</organism>
<keyword evidence="1" id="KW-1133">Transmembrane helix</keyword>
<dbReference type="Pfam" id="PF09583">
    <property type="entry name" value="Phageshock_PspG"/>
    <property type="match status" value="1"/>
</dbReference>